<evidence type="ECO:0000313" key="5">
    <source>
        <dbReference type="Proteomes" id="UP000321353"/>
    </source>
</evidence>
<dbReference type="RefSeq" id="WP_147866858.1">
    <property type="nucleotide sequence ID" value="NZ_CP036264.1"/>
</dbReference>
<keyword evidence="5" id="KW-1185">Reference proteome</keyword>
<protein>
    <recommendedName>
        <fullName evidence="6">VWA-like domain-containing protein</fullName>
    </recommendedName>
</protein>
<organism evidence="4 5">
    <name type="scientific">Stieleria maiorica</name>
    <dbReference type="NCBI Taxonomy" id="2795974"/>
    <lineage>
        <taxon>Bacteria</taxon>
        <taxon>Pseudomonadati</taxon>
        <taxon>Planctomycetota</taxon>
        <taxon>Planctomycetia</taxon>
        <taxon>Pirellulales</taxon>
        <taxon>Pirellulaceae</taxon>
        <taxon>Stieleria</taxon>
    </lineage>
</organism>
<evidence type="ECO:0000256" key="1">
    <source>
        <dbReference type="SAM" id="MobiDB-lite"/>
    </source>
</evidence>
<feature type="region of interest" description="Disordered" evidence="1">
    <location>
        <begin position="140"/>
        <end position="227"/>
    </location>
</feature>
<dbReference type="KEGG" id="smam:Mal15_11750"/>
<dbReference type="InterPro" id="IPR025154">
    <property type="entry name" value="Put_metallopeptidase_dom"/>
</dbReference>
<evidence type="ECO:0000259" key="3">
    <source>
        <dbReference type="Pfam" id="PF13203"/>
    </source>
</evidence>
<feature type="compositionally biased region" description="Polar residues" evidence="1">
    <location>
        <begin position="193"/>
        <end position="207"/>
    </location>
</feature>
<sequence>MSTSFAKSTARERITQVVEGWFLTEPLLFAAWTMHDVVEHAGIATIRVGHGRIEFNPDFVRSLRRDQLRSVLGFEAMRILLGHPYGRQQPKAELSYLASNLSVQECLRTKLPIPRAREVFGDERYDDQYFEFYYRELAERGSDDESAEEESADDQPEQASSDAADKSGDDQQEPQSPEDEPQDDDSQVDQPSAEANAQQDAANTLESYSDPDQVGMENTGQWDNDDLKRDEINAAVREAAETDGWGTVGGAAKEQLLATLHPKLDYRGVLRNFRQSVLSVRRRLTRMKPSRRYGFAQMGSRYDFTTKLLFAVDVSGSMGHRDLRLGFSVISHFFRYGVESVDVIWFDEDIRGEPVTLRRARSTFEVTGRGGTNFAPVMEFIDQHRDYDGLVVFTDGYAPVPPKPKNTRTRILWLFKDEATYRQMNQGLRPLGRSVFLQESARQ</sequence>
<feature type="compositionally biased region" description="Acidic residues" evidence="1">
    <location>
        <begin position="170"/>
        <end position="187"/>
    </location>
</feature>
<feature type="compositionally biased region" description="Acidic residues" evidence="1">
    <location>
        <begin position="144"/>
        <end position="156"/>
    </location>
</feature>
<feature type="domain" description="Putative metallopeptidase" evidence="3">
    <location>
        <begin position="30"/>
        <end position="293"/>
    </location>
</feature>
<reference evidence="4 5" key="1">
    <citation type="submission" date="2019-02" db="EMBL/GenBank/DDBJ databases">
        <title>Planctomycetal bacteria perform biofilm scaping via a novel small molecule.</title>
        <authorList>
            <person name="Jeske O."/>
            <person name="Boedeker C."/>
            <person name="Wiegand S."/>
            <person name="Breitling P."/>
            <person name="Kallscheuer N."/>
            <person name="Jogler M."/>
            <person name="Rohde M."/>
            <person name="Petersen J."/>
            <person name="Medema M.H."/>
            <person name="Surup F."/>
            <person name="Jogler C."/>
        </authorList>
    </citation>
    <scope>NUCLEOTIDE SEQUENCE [LARGE SCALE GENOMIC DNA]</scope>
    <source>
        <strain evidence="4 5">Mal15</strain>
    </source>
</reference>
<dbReference type="SUPFAM" id="SSF53300">
    <property type="entry name" value="vWA-like"/>
    <property type="match status" value="1"/>
</dbReference>
<name>A0A5B9MD11_9BACT</name>
<dbReference type="PANTHER" id="PTHR38730">
    <property type="entry name" value="SLL7028 PROTEIN"/>
    <property type="match status" value="1"/>
</dbReference>
<dbReference type="Proteomes" id="UP000321353">
    <property type="component" value="Chromosome"/>
</dbReference>
<dbReference type="PANTHER" id="PTHR38730:SF1">
    <property type="entry name" value="SLL7028 PROTEIN"/>
    <property type="match status" value="1"/>
</dbReference>
<dbReference type="Pfam" id="PF13203">
    <property type="entry name" value="DUF2201_N"/>
    <property type="match status" value="1"/>
</dbReference>
<feature type="domain" description="VWA-like" evidence="2">
    <location>
        <begin position="309"/>
        <end position="419"/>
    </location>
</feature>
<evidence type="ECO:0008006" key="6">
    <source>
        <dbReference type="Google" id="ProtNLM"/>
    </source>
</evidence>
<evidence type="ECO:0000313" key="4">
    <source>
        <dbReference type="EMBL" id="QEF97137.1"/>
    </source>
</evidence>
<dbReference type="Pfam" id="PF09967">
    <property type="entry name" value="DUF2201"/>
    <property type="match status" value="1"/>
</dbReference>
<dbReference type="InterPro" id="IPR036465">
    <property type="entry name" value="vWFA_dom_sf"/>
</dbReference>
<evidence type="ECO:0000259" key="2">
    <source>
        <dbReference type="Pfam" id="PF09967"/>
    </source>
</evidence>
<proteinExistence type="predicted"/>
<dbReference type="InterPro" id="IPR018698">
    <property type="entry name" value="VWA-like_dom"/>
</dbReference>
<gene>
    <name evidence="4" type="ORF">Mal15_11750</name>
</gene>
<dbReference type="AlphaFoldDB" id="A0A5B9MD11"/>
<dbReference type="EMBL" id="CP036264">
    <property type="protein sequence ID" value="QEF97137.1"/>
    <property type="molecule type" value="Genomic_DNA"/>
</dbReference>
<accession>A0A5B9MD11</accession>